<dbReference type="InterPro" id="IPR001245">
    <property type="entry name" value="Ser-Thr/Tyr_kinase_cat_dom"/>
</dbReference>
<organism evidence="2 3">
    <name type="scientific">Phaseolus angularis</name>
    <name type="common">Azuki bean</name>
    <name type="synonym">Vigna angularis</name>
    <dbReference type="NCBI Taxonomy" id="3914"/>
    <lineage>
        <taxon>Eukaryota</taxon>
        <taxon>Viridiplantae</taxon>
        <taxon>Streptophyta</taxon>
        <taxon>Embryophyta</taxon>
        <taxon>Tracheophyta</taxon>
        <taxon>Spermatophyta</taxon>
        <taxon>Magnoliopsida</taxon>
        <taxon>eudicotyledons</taxon>
        <taxon>Gunneridae</taxon>
        <taxon>Pentapetalae</taxon>
        <taxon>rosids</taxon>
        <taxon>fabids</taxon>
        <taxon>Fabales</taxon>
        <taxon>Fabaceae</taxon>
        <taxon>Papilionoideae</taxon>
        <taxon>50 kb inversion clade</taxon>
        <taxon>NPAAA clade</taxon>
        <taxon>indigoferoid/millettioid clade</taxon>
        <taxon>Phaseoleae</taxon>
        <taxon>Vigna</taxon>
    </lineage>
</organism>
<dbReference type="Gene3D" id="1.10.510.10">
    <property type="entry name" value="Transferase(Phosphotransferase) domain 1"/>
    <property type="match status" value="1"/>
</dbReference>
<dbReference type="GO" id="GO:0009506">
    <property type="term" value="C:plasmodesma"/>
    <property type="evidence" value="ECO:0007669"/>
    <property type="project" value="TreeGrafter"/>
</dbReference>
<dbReference type="Gene3D" id="3.30.200.20">
    <property type="entry name" value="Phosphorylase Kinase, domain 1"/>
    <property type="match status" value="1"/>
</dbReference>
<evidence type="ECO:0000313" key="3">
    <source>
        <dbReference type="Proteomes" id="UP000053144"/>
    </source>
</evidence>
<dbReference type="Gramene" id="KOM36630">
    <property type="protein sequence ID" value="KOM36630"/>
    <property type="gene ID" value="LR48_Vigan03g001100"/>
</dbReference>
<dbReference type="GO" id="GO:0005524">
    <property type="term" value="F:ATP binding"/>
    <property type="evidence" value="ECO:0007669"/>
    <property type="project" value="InterPro"/>
</dbReference>
<dbReference type="GO" id="GO:0005886">
    <property type="term" value="C:plasma membrane"/>
    <property type="evidence" value="ECO:0007669"/>
    <property type="project" value="TreeGrafter"/>
</dbReference>
<dbReference type="InterPro" id="IPR011009">
    <property type="entry name" value="Kinase-like_dom_sf"/>
</dbReference>
<dbReference type="Proteomes" id="UP000053144">
    <property type="component" value="Chromosome 3"/>
</dbReference>
<dbReference type="EMBL" id="CM003373">
    <property type="protein sequence ID" value="KOM36630.1"/>
    <property type="molecule type" value="Genomic_DNA"/>
</dbReference>
<dbReference type="SUPFAM" id="SSF56112">
    <property type="entry name" value="Protein kinase-like (PK-like)"/>
    <property type="match status" value="1"/>
</dbReference>
<dbReference type="InterPro" id="IPR000719">
    <property type="entry name" value="Prot_kinase_dom"/>
</dbReference>
<name>A0A0L9U1H0_PHAAN</name>
<feature type="domain" description="Protein kinase" evidence="1">
    <location>
        <begin position="51"/>
        <end position="313"/>
    </location>
</feature>
<accession>A0A0L9U1H0</accession>
<dbReference type="InterPro" id="IPR045272">
    <property type="entry name" value="ANXUR1/2-like"/>
</dbReference>
<dbReference type="Pfam" id="PF07714">
    <property type="entry name" value="PK_Tyr_Ser-Thr"/>
    <property type="match status" value="1"/>
</dbReference>
<evidence type="ECO:0000313" key="2">
    <source>
        <dbReference type="EMBL" id="KOM36630.1"/>
    </source>
</evidence>
<dbReference type="PANTHER" id="PTHR27003">
    <property type="entry name" value="OS07G0166700 PROTEIN"/>
    <property type="match status" value="1"/>
</dbReference>
<dbReference type="OMA" id="TIVNEYH"/>
<reference evidence="3" key="1">
    <citation type="journal article" date="2015" name="Proc. Natl. Acad. Sci. U.S.A.">
        <title>Genome sequencing of adzuki bean (Vigna angularis) provides insight into high starch and low fat accumulation and domestication.</title>
        <authorList>
            <person name="Yang K."/>
            <person name="Tian Z."/>
            <person name="Chen C."/>
            <person name="Luo L."/>
            <person name="Zhao B."/>
            <person name="Wang Z."/>
            <person name="Yu L."/>
            <person name="Li Y."/>
            <person name="Sun Y."/>
            <person name="Li W."/>
            <person name="Chen Y."/>
            <person name="Li Y."/>
            <person name="Zhang Y."/>
            <person name="Ai D."/>
            <person name="Zhao J."/>
            <person name="Shang C."/>
            <person name="Ma Y."/>
            <person name="Wu B."/>
            <person name="Wang M."/>
            <person name="Gao L."/>
            <person name="Sun D."/>
            <person name="Zhang P."/>
            <person name="Guo F."/>
            <person name="Wang W."/>
            <person name="Li Y."/>
            <person name="Wang J."/>
            <person name="Varshney R.K."/>
            <person name="Wang J."/>
            <person name="Ling H.Q."/>
            <person name="Wan P."/>
        </authorList>
    </citation>
    <scope>NUCLEOTIDE SEQUENCE</scope>
    <source>
        <strain evidence="3">cv. Jingnong 6</strain>
    </source>
</reference>
<dbReference type="PANTHER" id="PTHR27003:SF303">
    <property type="entry name" value="TYROSINE KINASE FAMILY PROTEIN"/>
    <property type="match status" value="1"/>
</dbReference>
<dbReference type="AlphaFoldDB" id="A0A0L9U1H0"/>
<proteinExistence type="predicted"/>
<dbReference type="GO" id="GO:0004714">
    <property type="term" value="F:transmembrane receptor protein tyrosine kinase activity"/>
    <property type="evidence" value="ECO:0007669"/>
    <property type="project" value="InterPro"/>
</dbReference>
<gene>
    <name evidence="2" type="ORF">LR48_Vigan03g001100</name>
</gene>
<sequence>MQDEQPTMEVKHALYDKNQLHLTTTIVNEYHSSSVRRQAGIAKIMKSTNNFDHKRLIARGWVKVYKGCLQHIDGSDYAVTVRRFNVEDIEMFKREVELLCQLHHPNCVSIVGFCNHKKEKITVHEYNRSLLYYLLDEVRETLPWKKRIEICIGAARGLHYLHAGLKRTIIHRSINSASILLDDNMHPKLSSFGLSIMGAHFKEKSKPIQTDLVGLVHYLSLEYIKDGIVTHKCDVYAFGIVLLEVVTGVRFFPIPKELMGKCVEENIDPKIKGKIAPECWQVFIDITLRCLEDEPDERPEMGEVEVELELALLLQEQVDVTNINSDYTLFSKTIIIPKSEGNFQYVIGLTEQETVCSDKEGKVVRQKSHVASDPQAEAIVKRQRRENILWKDLVQ</sequence>
<dbReference type="PROSITE" id="PS50011">
    <property type="entry name" value="PROTEIN_KINASE_DOM"/>
    <property type="match status" value="1"/>
</dbReference>
<evidence type="ECO:0000259" key="1">
    <source>
        <dbReference type="PROSITE" id="PS50011"/>
    </source>
</evidence>
<protein>
    <recommendedName>
        <fullName evidence="1">Protein kinase domain-containing protein</fullName>
    </recommendedName>
</protein>